<evidence type="ECO:0000256" key="1">
    <source>
        <dbReference type="SAM" id="MobiDB-lite"/>
    </source>
</evidence>
<sequence>MHEELPHIVVLSYNEKNVENFIAYLKNKFEVLEDYVNSDKYKITYNDNRKNEKNEGNYIFQNISKIKIVNKYYSADVILSSCIYNKVLNVEKEIHIDNILYESIIFLFDDFNIKEKNIINHNPFRSYNNDDCMEYIKDEKNGNMIRNTNFDFSNLYKDIGIKIAIFPLSFQEEKNTDILYFFSEYFIEALYINYNLTHIKQELLDHKEENINNTDINDKTNKNKNKNIINDKYEEFYEDDERLVEALHCHMWKGLQMKKANIIMHENLEKNTQNEDEKTDDKTKDNGQKEEEEDKTKNNDQKEEEEEDKTKNNDQKDEEDKTKNNDQKDEEDKTKNNDQKDEEDKMTEDKENSQNLPKKDQIKLKNEEQKKISKDEKEDLFMQNFNKIVEKIKQVKIENTNCNNDTVRRKKAEDLILELQQYFCDIEE</sequence>
<name>A0ABY1UIY8_9APIC</name>
<dbReference type="InterPro" id="IPR019341">
    <property type="entry name" value="Alpha/Gamma-adaptin-bd_p34"/>
</dbReference>
<dbReference type="PANTHER" id="PTHR14659:SF1">
    <property type="entry name" value="ALPHA- AND GAMMA-ADAPTIN-BINDING PROTEIN P34"/>
    <property type="match status" value="1"/>
</dbReference>
<feature type="compositionally biased region" description="Basic and acidic residues" evidence="1">
    <location>
        <begin position="268"/>
        <end position="301"/>
    </location>
</feature>
<gene>
    <name evidence="2" type="ORF">PGABG01_0523300</name>
</gene>
<evidence type="ECO:0000313" key="2">
    <source>
        <dbReference type="EMBL" id="SOV12069.1"/>
    </source>
</evidence>
<accession>A0ABY1UIY8</accession>
<feature type="region of interest" description="Disordered" evidence="1">
    <location>
        <begin position="268"/>
        <end position="370"/>
    </location>
</feature>
<reference evidence="2" key="1">
    <citation type="submission" date="2016-09" db="EMBL/GenBank/DDBJ databases">
        <authorList>
            <consortium name="Pathogen Informatics"/>
            <person name="Sun Q."/>
            <person name="Inoue M."/>
        </authorList>
    </citation>
    <scope>NUCLEOTIDE SEQUENCE</scope>
</reference>
<feature type="compositionally biased region" description="Basic and acidic residues" evidence="1">
    <location>
        <begin position="308"/>
        <end position="370"/>
    </location>
</feature>
<dbReference type="Proteomes" id="UP000831156">
    <property type="component" value="Chromosome 5"/>
</dbReference>
<keyword evidence="3" id="KW-1185">Reference proteome</keyword>
<protein>
    <submittedName>
        <fullName evidence="2">Uncharacterized protein</fullName>
    </submittedName>
</protein>
<proteinExistence type="predicted"/>
<evidence type="ECO:0000313" key="3">
    <source>
        <dbReference type="Proteomes" id="UP000831156"/>
    </source>
</evidence>
<organism evidence="2 3">
    <name type="scientific">Plasmodium gaboni</name>
    <dbReference type="NCBI Taxonomy" id="647221"/>
    <lineage>
        <taxon>Eukaryota</taxon>
        <taxon>Sar</taxon>
        <taxon>Alveolata</taxon>
        <taxon>Apicomplexa</taxon>
        <taxon>Aconoidasida</taxon>
        <taxon>Haemosporida</taxon>
        <taxon>Plasmodiidae</taxon>
        <taxon>Plasmodium</taxon>
        <taxon>Plasmodium (Laverania)</taxon>
    </lineage>
</organism>
<dbReference type="EMBL" id="LT969428">
    <property type="protein sequence ID" value="SOV12069.1"/>
    <property type="molecule type" value="Genomic_DNA"/>
</dbReference>
<dbReference type="PANTHER" id="PTHR14659">
    <property type="entry name" value="ALPHA- AND GAMMA-ADAPTIN-BINDING PROTEIN P34"/>
    <property type="match status" value="1"/>
</dbReference>